<evidence type="ECO:0000256" key="1">
    <source>
        <dbReference type="ARBA" id="ARBA00005189"/>
    </source>
</evidence>
<dbReference type="EMBL" id="CP049811">
    <property type="protein sequence ID" value="QIK41789.1"/>
    <property type="molecule type" value="Genomic_DNA"/>
</dbReference>
<evidence type="ECO:0000256" key="3">
    <source>
        <dbReference type="ARBA" id="ARBA00023315"/>
    </source>
</evidence>
<dbReference type="GO" id="GO:0006654">
    <property type="term" value="P:phosphatidic acid biosynthetic process"/>
    <property type="evidence" value="ECO:0007669"/>
    <property type="project" value="TreeGrafter"/>
</dbReference>
<dbReference type="KEGG" id="mon:G8E03_14120"/>
<accession>A0A6G7VP20</accession>
<dbReference type="AlphaFoldDB" id="A0A6G7VP20"/>
<organism evidence="5 6">
    <name type="scientific">Pontivivens nitratireducens</name>
    <dbReference type="NCBI Taxonomy" id="2758038"/>
    <lineage>
        <taxon>Bacteria</taxon>
        <taxon>Pseudomonadati</taxon>
        <taxon>Pseudomonadota</taxon>
        <taxon>Alphaproteobacteria</taxon>
        <taxon>Rhodobacterales</taxon>
        <taxon>Paracoccaceae</taxon>
        <taxon>Pontivivens</taxon>
    </lineage>
</organism>
<keyword evidence="2 5" id="KW-0808">Transferase</keyword>
<evidence type="ECO:0000313" key="6">
    <source>
        <dbReference type="Proteomes" id="UP000500791"/>
    </source>
</evidence>
<gene>
    <name evidence="5" type="ORF">G8E03_14120</name>
</gene>
<proteinExistence type="predicted"/>
<dbReference type="Pfam" id="PF01553">
    <property type="entry name" value="Acyltransferase"/>
    <property type="match status" value="1"/>
</dbReference>
<keyword evidence="3 5" id="KW-0012">Acyltransferase</keyword>
<dbReference type="SMART" id="SM00563">
    <property type="entry name" value="PlsC"/>
    <property type="match status" value="1"/>
</dbReference>
<dbReference type="PANTHER" id="PTHR10434">
    <property type="entry name" value="1-ACYL-SN-GLYCEROL-3-PHOSPHATE ACYLTRANSFERASE"/>
    <property type="match status" value="1"/>
</dbReference>
<evidence type="ECO:0000313" key="5">
    <source>
        <dbReference type="EMBL" id="QIK41789.1"/>
    </source>
</evidence>
<dbReference type="PANTHER" id="PTHR10434:SF40">
    <property type="entry name" value="1-ACYL-SN-GLYCEROL-3-PHOSPHATE ACYLTRANSFERASE"/>
    <property type="match status" value="1"/>
</dbReference>
<dbReference type="Proteomes" id="UP000500791">
    <property type="component" value="Chromosome"/>
</dbReference>
<reference evidence="5 6" key="1">
    <citation type="submission" date="2020-03" db="EMBL/GenBank/DDBJ databases">
        <title>Complete genome sequence of Monaibacterium sp. ALG8 with diverse plasmids.</title>
        <authorList>
            <person name="Sun C."/>
        </authorList>
    </citation>
    <scope>NUCLEOTIDE SEQUENCE [LARGE SCALE GENOMIC DNA]</scope>
    <source>
        <strain evidence="5 6">ALG8</strain>
    </source>
</reference>
<comment type="pathway">
    <text evidence="1">Lipid metabolism.</text>
</comment>
<dbReference type="SUPFAM" id="SSF69593">
    <property type="entry name" value="Glycerol-3-phosphate (1)-acyltransferase"/>
    <property type="match status" value="1"/>
</dbReference>
<sequence>MKEQLDTLIEERARWMYRAGPLVRPVRALLHLMLSYDRTLALGRKFEKTPTSEVMDHMADLIAKRVEVEGLENVPEDGPAIIVCNHPTGIADGIVLYKLLRHLRPDLFFFANGDILRIMPQFTSMIAPVEWREGKRSMKKNRETLTYAKDAFAKGRLAVIFPAGRLSKRRGMSLHEREWMPSAAMLARKYELPVVPVRITARNSLLFYLFDKMHPSLRDITLFHEVLNKDRQQFHVRLGTVIQGDSLPADSDAATQVLFDAVDRLRSPRRERRLFVNRPRQLKPQPRLG</sequence>
<feature type="domain" description="Phospholipid/glycerol acyltransferase" evidence="4">
    <location>
        <begin position="80"/>
        <end position="202"/>
    </location>
</feature>
<evidence type="ECO:0000256" key="2">
    <source>
        <dbReference type="ARBA" id="ARBA00022679"/>
    </source>
</evidence>
<dbReference type="GO" id="GO:0003841">
    <property type="term" value="F:1-acylglycerol-3-phosphate O-acyltransferase activity"/>
    <property type="evidence" value="ECO:0007669"/>
    <property type="project" value="TreeGrafter"/>
</dbReference>
<name>A0A6G7VP20_9RHOB</name>
<evidence type="ECO:0000259" key="4">
    <source>
        <dbReference type="SMART" id="SM00563"/>
    </source>
</evidence>
<dbReference type="InterPro" id="IPR002123">
    <property type="entry name" value="Plipid/glycerol_acylTrfase"/>
</dbReference>
<keyword evidence="6" id="KW-1185">Reference proteome</keyword>
<dbReference type="RefSeq" id="WP_166193251.1">
    <property type="nucleotide sequence ID" value="NZ_CP049811.1"/>
</dbReference>
<protein>
    <submittedName>
        <fullName evidence="5">Glycerol acyltransferase</fullName>
    </submittedName>
</protein>